<evidence type="ECO:0000313" key="1">
    <source>
        <dbReference type="EMBL" id="KAH8100207.1"/>
    </source>
</evidence>
<dbReference type="EMBL" id="JAEVFJ010000016">
    <property type="protein sequence ID" value="KAH8100207.1"/>
    <property type="molecule type" value="Genomic_DNA"/>
</dbReference>
<dbReference type="Proteomes" id="UP000813824">
    <property type="component" value="Unassembled WGS sequence"/>
</dbReference>
<dbReference type="AlphaFoldDB" id="A0A8K0UQ07"/>
<gene>
    <name evidence="1" type="ORF">BXZ70DRAFT_175463</name>
</gene>
<sequence length="224" mass="25260">MNLYYCNTQSGTNLTKSRHGPLGRCSCRALYAAIAPHTRDKSHHHPSPLTISSRLFRVSRLNTCSAPQRSRCDAISRSQISSEIGHASIFVSISSFRSFPDDRRSSVLDREVYVRCVPSHTLVILKSVGTFTTLRLRPLWVRTSKTTPKDTIWTLPYLLHTYQQVLTSSSSGPLTPCNQHLPPTFRVAIDLAFTSHRPCRLFHHCAIFTSSRLEGTRPHCVFVP</sequence>
<organism evidence="1 2">
    <name type="scientific">Cristinia sonorae</name>
    <dbReference type="NCBI Taxonomy" id="1940300"/>
    <lineage>
        <taxon>Eukaryota</taxon>
        <taxon>Fungi</taxon>
        <taxon>Dikarya</taxon>
        <taxon>Basidiomycota</taxon>
        <taxon>Agaricomycotina</taxon>
        <taxon>Agaricomycetes</taxon>
        <taxon>Agaricomycetidae</taxon>
        <taxon>Agaricales</taxon>
        <taxon>Pleurotineae</taxon>
        <taxon>Stephanosporaceae</taxon>
        <taxon>Cristinia</taxon>
    </lineage>
</organism>
<accession>A0A8K0UQ07</accession>
<protein>
    <submittedName>
        <fullName evidence="1">Uncharacterized protein</fullName>
    </submittedName>
</protein>
<comment type="caution">
    <text evidence="1">The sequence shown here is derived from an EMBL/GenBank/DDBJ whole genome shotgun (WGS) entry which is preliminary data.</text>
</comment>
<evidence type="ECO:0000313" key="2">
    <source>
        <dbReference type="Proteomes" id="UP000813824"/>
    </source>
</evidence>
<proteinExistence type="predicted"/>
<name>A0A8K0UQ07_9AGAR</name>
<keyword evidence="2" id="KW-1185">Reference proteome</keyword>
<reference evidence="1" key="1">
    <citation type="journal article" date="2021" name="New Phytol.">
        <title>Evolutionary innovations through gain and loss of genes in the ectomycorrhizal Boletales.</title>
        <authorList>
            <person name="Wu G."/>
            <person name="Miyauchi S."/>
            <person name="Morin E."/>
            <person name="Kuo A."/>
            <person name="Drula E."/>
            <person name="Varga T."/>
            <person name="Kohler A."/>
            <person name="Feng B."/>
            <person name="Cao Y."/>
            <person name="Lipzen A."/>
            <person name="Daum C."/>
            <person name="Hundley H."/>
            <person name="Pangilinan J."/>
            <person name="Johnson J."/>
            <person name="Barry K."/>
            <person name="LaButti K."/>
            <person name="Ng V."/>
            <person name="Ahrendt S."/>
            <person name="Min B."/>
            <person name="Choi I.G."/>
            <person name="Park H."/>
            <person name="Plett J.M."/>
            <person name="Magnuson J."/>
            <person name="Spatafora J.W."/>
            <person name="Nagy L.G."/>
            <person name="Henrissat B."/>
            <person name="Grigoriev I.V."/>
            <person name="Yang Z.L."/>
            <person name="Xu J."/>
            <person name="Martin F.M."/>
        </authorList>
    </citation>
    <scope>NUCLEOTIDE SEQUENCE</scope>
    <source>
        <strain evidence="1">KKN 215</strain>
    </source>
</reference>